<feature type="compositionally biased region" description="Low complexity" evidence="1">
    <location>
        <begin position="22"/>
        <end position="35"/>
    </location>
</feature>
<dbReference type="Proteomes" id="UP000030669">
    <property type="component" value="Unassembled WGS sequence"/>
</dbReference>
<dbReference type="HOGENOM" id="CLU_816492_0_0_1"/>
<dbReference type="AlphaFoldDB" id="S7RRK3"/>
<dbReference type="OrthoDB" id="10623536at2759"/>
<dbReference type="GeneID" id="19301590"/>
<evidence type="ECO:0000256" key="1">
    <source>
        <dbReference type="SAM" id="MobiDB-lite"/>
    </source>
</evidence>
<name>S7RRK3_GLOTA</name>
<dbReference type="KEGG" id="gtr:GLOTRDRAFT_127635"/>
<evidence type="ECO:0000313" key="3">
    <source>
        <dbReference type="Proteomes" id="UP000030669"/>
    </source>
</evidence>
<dbReference type="EMBL" id="KB469299">
    <property type="protein sequence ID" value="EPQ57275.1"/>
    <property type="molecule type" value="Genomic_DNA"/>
</dbReference>
<reference evidence="2 3" key="1">
    <citation type="journal article" date="2012" name="Science">
        <title>The Paleozoic origin of enzymatic lignin decomposition reconstructed from 31 fungal genomes.</title>
        <authorList>
            <person name="Floudas D."/>
            <person name="Binder M."/>
            <person name="Riley R."/>
            <person name="Barry K."/>
            <person name="Blanchette R.A."/>
            <person name="Henrissat B."/>
            <person name="Martinez A.T."/>
            <person name="Otillar R."/>
            <person name="Spatafora J.W."/>
            <person name="Yadav J.S."/>
            <person name="Aerts A."/>
            <person name="Benoit I."/>
            <person name="Boyd A."/>
            <person name="Carlson A."/>
            <person name="Copeland A."/>
            <person name="Coutinho P.M."/>
            <person name="de Vries R.P."/>
            <person name="Ferreira P."/>
            <person name="Findley K."/>
            <person name="Foster B."/>
            <person name="Gaskell J."/>
            <person name="Glotzer D."/>
            <person name="Gorecki P."/>
            <person name="Heitman J."/>
            <person name="Hesse C."/>
            <person name="Hori C."/>
            <person name="Igarashi K."/>
            <person name="Jurgens J.A."/>
            <person name="Kallen N."/>
            <person name="Kersten P."/>
            <person name="Kohler A."/>
            <person name="Kuees U."/>
            <person name="Kumar T.K.A."/>
            <person name="Kuo A."/>
            <person name="LaButti K."/>
            <person name="Larrondo L.F."/>
            <person name="Lindquist E."/>
            <person name="Ling A."/>
            <person name="Lombard V."/>
            <person name="Lucas S."/>
            <person name="Lundell T."/>
            <person name="Martin R."/>
            <person name="McLaughlin D.J."/>
            <person name="Morgenstern I."/>
            <person name="Morin E."/>
            <person name="Murat C."/>
            <person name="Nagy L.G."/>
            <person name="Nolan M."/>
            <person name="Ohm R.A."/>
            <person name="Patyshakuliyeva A."/>
            <person name="Rokas A."/>
            <person name="Ruiz-Duenas F.J."/>
            <person name="Sabat G."/>
            <person name="Salamov A."/>
            <person name="Samejima M."/>
            <person name="Schmutz J."/>
            <person name="Slot J.C."/>
            <person name="St John F."/>
            <person name="Stenlid J."/>
            <person name="Sun H."/>
            <person name="Sun S."/>
            <person name="Syed K."/>
            <person name="Tsang A."/>
            <person name="Wiebenga A."/>
            <person name="Young D."/>
            <person name="Pisabarro A."/>
            <person name="Eastwood D.C."/>
            <person name="Martin F."/>
            <person name="Cullen D."/>
            <person name="Grigoriev I.V."/>
            <person name="Hibbett D.S."/>
        </authorList>
    </citation>
    <scope>NUCLEOTIDE SEQUENCE [LARGE SCALE GENOMIC DNA]</scope>
    <source>
        <strain evidence="2 3">ATCC 11539</strain>
    </source>
</reference>
<organism evidence="2 3">
    <name type="scientific">Gloeophyllum trabeum (strain ATCC 11539 / FP-39264 / Madison 617)</name>
    <name type="common">Brown rot fungus</name>
    <dbReference type="NCBI Taxonomy" id="670483"/>
    <lineage>
        <taxon>Eukaryota</taxon>
        <taxon>Fungi</taxon>
        <taxon>Dikarya</taxon>
        <taxon>Basidiomycota</taxon>
        <taxon>Agaricomycotina</taxon>
        <taxon>Agaricomycetes</taxon>
        <taxon>Gloeophyllales</taxon>
        <taxon>Gloeophyllaceae</taxon>
        <taxon>Gloeophyllum</taxon>
    </lineage>
</organism>
<feature type="region of interest" description="Disordered" evidence="1">
    <location>
        <begin position="79"/>
        <end position="160"/>
    </location>
</feature>
<gene>
    <name evidence="2" type="ORF">GLOTRDRAFT_127635</name>
</gene>
<evidence type="ECO:0000313" key="2">
    <source>
        <dbReference type="EMBL" id="EPQ57275.1"/>
    </source>
</evidence>
<proteinExistence type="predicted"/>
<dbReference type="RefSeq" id="XP_007864398.1">
    <property type="nucleotide sequence ID" value="XM_007866207.1"/>
</dbReference>
<sequence>MSLSSIPLSSLSVPTLDSLRHSSSSSSGSTSQSGSLIWDSCASDSQAETDITPPPSPSKEAIDSVLEASLQTLITLKVNGDAGVAPDETPLQFINGWHTSRDDNTNDHGDAGYDAEEEHDTPGRPKSSALPPKSQSRARRHKRRTPVMDEESPIPSWGVYSDARDIPIRKRRADRRRNFCHSLGAAPPPTNSLVYAPSRRKACVGLGLGLPSERHLPAISETDVLPANAPRLPFSACATPEELPTDYLQPLQECPSPVAPPPPSPKLEPQDIIYIPSPVETLPPLLLVLDTVSRGRSLIRGIRRPAARWVPKRKVRISLSVRGQPLVSPILEEEEDAAYA</sequence>
<protein>
    <submittedName>
        <fullName evidence="2">Uncharacterized protein</fullName>
    </submittedName>
</protein>
<feature type="compositionally biased region" description="Basic and acidic residues" evidence="1">
    <location>
        <begin position="99"/>
        <end position="111"/>
    </location>
</feature>
<feature type="compositionally biased region" description="Basic residues" evidence="1">
    <location>
        <begin position="136"/>
        <end position="145"/>
    </location>
</feature>
<feature type="region of interest" description="Disordered" evidence="1">
    <location>
        <begin position="16"/>
        <end position="64"/>
    </location>
</feature>
<accession>S7RRK3</accession>
<keyword evidence="3" id="KW-1185">Reference proteome</keyword>